<keyword evidence="2" id="KW-0472">Membrane</keyword>
<feature type="transmembrane region" description="Helical" evidence="2">
    <location>
        <begin position="233"/>
        <end position="251"/>
    </location>
</feature>
<protein>
    <submittedName>
        <fullName evidence="3">Uncharacterized protein</fullName>
    </submittedName>
</protein>
<evidence type="ECO:0000313" key="3">
    <source>
        <dbReference type="EMBL" id="KAK9819664.1"/>
    </source>
</evidence>
<keyword evidence="2" id="KW-0812">Transmembrane</keyword>
<evidence type="ECO:0000256" key="2">
    <source>
        <dbReference type="SAM" id="Phobius"/>
    </source>
</evidence>
<feature type="region of interest" description="Disordered" evidence="1">
    <location>
        <begin position="159"/>
        <end position="181"/>
    </location>
</feature>
<feature type="transmembrane region" description="Helical" evidence="2">
    <location>
        <begin position="257"/>
        <end position="276"/>
    </location>
</feature>
<evidence type="ECO:0000256" key="1">
    <source>
        <dbReference type="SAM" id="MobiDB-lite"/>
    </source>
</evidence>
<keyword evidence="4" id="KW-1185">Reference proteome</keyword>
<feature type="transmembrane region" description="Helical" evidence="2">
    <location>
        <begin position="77"/>
        <end position="97"/>
    </location>
</feature>
<feature type="transmembrane region" description="Helical" evidence="2">
    <location>
        <begin position="104"/>
        <end position="122"/>
    </location>
</feature>
<dbReference type="AlphaFoldDB" id="A0AAW1QE49"/>
<feature type="transmembrane region" description="Helical" evidence="2">
    <location>
        <begin position="128"/>
        <end position="151"/>
    </location>
</feature>
<reference evidence="3 4" key="1">
    <citation type="journal article" date="2024" name="Nat. Commun.">
        <title>Phylogenomics reveals the evolutionary origins of lichenization in chlorophyte algae.</title>
        <authorList>
            <person name="Puginier C."/>
            <person name="Libourel C."/>
            <person name="Otte J."/>
            <person name="Skaloud P."/>
            <person name="Haon M."/>
            <person name="Grisel S."/>
            <person name="Petersen M."/>
            <person name="Berrin J.G."/>
            <person name="Delaux P.M."/>
            <person name="Dal Grande F."/>
            <person name="Keller J."/>
        </authorList>
    </citation>
    <scope>NUCLEOTIDE SEQUENCE [LARGE SCALE GENOMIC DNA]</scope>
    <source>
        <strain evidence="3 4">SAG 2043</strain>
    </source>
</reference>
<feature type="compositionally biased region" description="Polar residues" evidence="1">
    <location>
        <begin position="159"/>
        <end position="175"/>
    </location>
</feature>
<organism evidence="3 4">
    <name type="scientific">[Myrmecia] bisecta</name>
    <dbReference type="NCBI Taxonomy" id="41462"/>
    <lineage>
        <taxon>Eukaryota</taxon>
        <taxon>Viridiplantae</taxon>
        <taxon>Chlorophyta</taxon>
        <taxon>core chlorophytes</taxon>
        <taxon>Trebouxiophyceae</taxon>
        <taxon>Trebouxiales</taxon>
        <taxon>Trebouxiaceae</taxon>
        <taxon>Myrmecia</taxon>
    </lineage>
</organism>
<evidence type="ECO:0000313" key="4">
    <source>
        <dbReference type="Proteomes" id="UP001489004"/>
    </source>
</evidence>
<proteinExistence type="predicted"/>
<name>A0AAW1QE49_9CHLO</name>
<keyword evidence="2" id="KW-1133">Transmembrane helix</keyword>
<gene>
    <name evidence="3" type="ORF">WJX72_000906</name>
</gene>
<dbReference type="EMBL" id="JALJOR010000003">
    <property type="protein sequence ID" value="KAK9819664.1"/>
    <property type="molecule type" value="Genomic_DNA"/>
</dbReference>
<accession>A0AAW1QE49</accession>
<sequence length="290" mass="31847">MSGALKLAYITAYHYEADLLSGRQKWTWPPNVQQQPQKPEPSAPPPGYQQSEAYSALLLVTAFANLLFLPGGVWSTFTMACAATLVFAAARISAHYWSSNLRSVRAAVLNLAVACYMGRMFWVNTPPVLGAGVMMYISWTFVAYFALYTMAAVKHNRSARSNEPTPDASPFQTGASDADSDESVCLTTSAQISMEEAVEQAIEQGLERQLQNAVENALTDSPMRFDMKANANTLLAVTGVILYWRGVWTLWDVTFGYSVWSEVGAIASGLVVMVLIKYNKLPLAEWFPSA</sequence>
<comment type="caution">
    <text evidence="3">The sequence shown here is derived from an EMBL/GenBank/DDBJ whole genome shotgun (WGS) entry which is preliminary data.</text>
</comment>
<dbReference type="Proteomes" id="UP001489004">
    <property type="component" value="Unassembled WGS sequence"/>
</dbReference>